<protein>
    <submittedName>
        <fullName evidence="2">Uncharacterized protein</fullName>
    </submittedName>
</protein>
<name>A0ABQ2KHR5_9MICO</name>
<dbReference type="Proteomes" id="UP000626982">
    <property type="component" value="Unassembled WGS sequence"/>
</dbReference>
<accession>A0ABQ2KHR5</accession>
<organism evidence="2 3">
    <name type="scientific">Agrococcus terreus</name>
    <dbReference type="NCBI Taxonomy" id="574649"/>
    <lineage>
        <taxon>Bacteria</taxon>
        <taxon>Bacillati</taxon>
        <taxon>Actinomycetota</taxon>
        <taxon>Actinomycetes</taxon>
        <taxon>Micrococcales</taxon>
        <taxon>Microbacteriaceae</taxon>
        <taxon>Agrococcus</taxon>
    </lineage>
</organism>
<evidence type="ECO:0000256" key="1">
    <source>
        <dbReference type="SAM" id="Phobius"/>
    </source>
</evidence>
<feature type="transmembrane region" description="Helical" evidence="1">
    <location>
        <begin position="100"/>
        <end position="127"/>
    </location>
</feature>
<dbReference type="EMBL" id="BMLM01000001">
    <property type="protein sequence ID" value="GGN79781.1"/>
    <property type="molecule type" value="Genomic_DNA"/>
</dbReference>
<feature type="transmembrane region" description="Helical" evidence="1">
    <location>
        <begin position="13"/>
        <end position="32"/>
    </location>
</feature>
<dbReference type="RefSeq" id="WP_188716083.1">
    <property type="nucleotide sequence ID" value="NZ_BAABBD010000001.1"/>
</dbReference>
<keyword evidence="3" id="KW-1185">Reference proteome</keyword>
<sequence length="128" mass="13888">MELIDAAGSVGELVSWIGLLLGLPALAIAWLLRLRDGEWLPVDVVVVERGGRLLGRWFAGGDFHERGITGEERERLGDEGPAWFASRRPWRMELAPHSPAARAIAIIGTILAAVGLLGLLVSFLPFVL</sequence>
<keyword evidence="1" id="KW-0812">Transmembrane</keyword>
<gene>
    <name evidence="2" type="ORF">GCM10010968_07000</name>
</gene>
<comment type="caution">
    <text evidence="2">The sequence shown here is derived from an EMBL/GenBank/DDBJ whole genome shotgun (WGS) entry which is preliminary data.</text>
</comment>
<reference evidence="3" key="1">
    <citation type="journal article" date="2019" name="Int. J. Syst. Evol. Microbiol.">
        <title>The Global Catalogue of Microorganisms (GCM) 10K type strain sequencing project: providing services to taxonomists for standard genome sequencing and annotation.</title>
        <authorList>
            <consortium name="The Broad Institute Genomics Platform"/>
            <consortium name="The Broad Institute Genome Sequencing Center for Infectious Disease"/>
            <person name="Wu L."/>
            <person name="Ma J."/>
        </authorList>
    </citation>
    <scope>NUCLEOTIDE SEQUENCE [LARGE SCALE GENOMIC DNA]</scope>
    <source>
        <strain evidence="3">CGMCC 1.6960</strain>
    </source>
</reference>
<proteinExistence type="predicted"/>
<keyword evidence="1" id="KW-1133">Transmembrane helix</keyword>
<evidence type="ECO:0000313" key="2">
    <source>
        <dbReference type="EMBL" id="GGN79781.1"/>
    </source>
</evidence>
<keyword evidence="1" id="KW-0472">Membrane</keyword>
<evidence type="ECO:0000313" key="3">
    <source>
        <dbReference type="Proteomes" id="UP000626982"/>
    </source>
</evidence>